<comment type="caution">
    <text evidence="2">The sequence shown here is derived from an EMBL/GenBank/DDBJ whole genome shotgun (WGS) entry which is preliminary data.</text>
</comment>
<dbReference type="EMBL" id="MU151234">
    <property type="protein sequence ID" value="KAF9446666.1"/>
    <property type="molecule type" value="Genomic_DNA"/>
</dbReference>
<evidence type="ECO:0000313" key="3">
    <source>
        <dbReference type="Proteomes" id="UP000807342"/>
    </source>
</evidence>
<name>A0A9P5XB88_9AGAR</name>
<proteinExistence type="predicted"/>
<gene>
    <name evidence="2" type="ORF">P691DRAFT_776684</name>
</gene>
<evidence type="ECO:0000313" key="2">
    <source>
        <dbReference type="EMBL" id="KAF9446666.1"/>
    </source>
</evidence>
<protein>
    <submittedName>
        <fullName evidence="2">Uncharacterized protein</fullName>
    </submittedName>
</protein>
<evidence type="ECO:0000256" key="1">
    <source>
        <dbReference type="SAM" id="MobiDB-lite"/>
    </source>
</evidence>
<accession>A0A9P5XB88</accession>
<dbReference type="AlphaFoldDB" id="A0A9P5XB88"/>
<sequence length="639" mass="71773">MGSGNSSWSIINLINAMILRQLEANARQRLRDLGGNPGDDDDLKKTVPQIAARRFKNIYGYEYTDTPTDSGNPQVINYKAPELCDVVPPAADQVTWYLDTQVLSSIDIPAWIREKAVNDLYNHTREIVSSDPTGNQWVHSEYNKSYDMTENVNGRSVKCNSTLIYIYGDLLGDGVRADIAFICYCGVYYTTDSPTVQARRDIDAAAYKAAPPLPNMNPPRQPSTQEELKASLDAVGKEEFKSHFGYAFDRNPPYPPDSYRAKGVESAVLTLNSILHVIPDPKPGDDLTYYIQRLYTGLNIPTTMKSVEGGQSWLRCFDRFMTSAKDQAKFNTAAQYSTIIKTSQGADRSWVSDRLDKNFDIPSVGVNRVRQTGVLKCWYGHETVGGGTTVSVIYIHIMTMIYELEDPFELQTRELFGILGNQLRKEKEPGSQDIPFLQLQQWVTDYSKEMFKERFEFEYRGSESQVPDKKIPGPVVPFSSLFRLEKFPATEAEVQNWVVREVLDENSRVYKRDEIIKSITQDVIKYANDDQVGVNLWYTGGTPNSGRIFPDDENKGRDIQVRAYYLYAHGKLQLGGSDKPTERILVFAIGVITSYVDPWQHSPAAAPAGAVATAGYASATRSAKQPRGPDRIPLKRVSA</sequence>
<feature type="region of interest" description="Disordered" evidence="1">
    <location>
        <begin position="616"/>
        <end position="639"/>
    </location>
</feature>
<dbReference type="Proteomes" id="UP000807342">
    <property type="component" value="Unassembled WGS sequence"/>
</dbReference>
<reference evidence="2" key="1">
    <citation type="submission" date="2020-11" db="EMBL/GenBank/DDBJ databases">
        <authorList>
            <consortium name="DOE Joint Genome Institute"/>
            <person name="Ahrendt S."/>
            <person name="Riley R."/>
            <person name="Andreopoulos W."/>
            <person name="Labutti K."/>
            <person name="Pangilinan J."/>
            <person name="Ruiz-Duenas F.J."/>
            <person name="Barrasa J.M."/>
            <person name="Sanchez-Garcia M."/>
            <person name="Camarero S."/>
            <person name="Miyauchi S."/>
            <person name="Serrano A."/>
            <person name="Linde D."/>
            <person name="Babiker R."/>
            <person name="Drula E."/>
            <person name="Ayuso-Fernandez I."/>
            <person name="Pacheco R."/>
            <person name="Padilla G."/>
            <person name="Ferreira P."/>
            <person name="Barriuso J."/>
            <person name="Kellner H."/>
            <person name="Castanera R."/>
            <person name="Alfaro M."/>
            <person name="Ramirez L."/>
            <person name="Pisabarro A.G."/>
            <person name="Kuo A."/>
            <person name="Tritt A."/>
            <person name="Lipzen A."/>
            <person name="He G."/>
            <person name="Yan M."/>
            <person name="Ng V."/>
            <person name="Cullen D."/>
            <person name="Martin F."/>
            <person name="Rosso M.-N."/>
            <person name="Henrissat B."/>
            <person name="Hibbett D."/>
            <person name="Martinez A.T."/>
            <person name="Grigoriev I.V."/>
        </authorList>
    </citation>
    <scope>NUCLEOTIDE SEQUENCE</scope>
    <source>
        <strain evidence="2">MF-IS2</strain>
    </source>
</reference>
<organism evidence="2 3">
    <name type="scientific">Macrolepiota fuliginosa MF-IS2</name>
    <dbReference type="NCBI Taxonomy" id="1400762"/>
    <lineage>
        <taxon>Eukaryota</taxon>
        <taxon>Fungi</taxon>
        <taxon>Dikarya</taxon>
        <taxon>Basidiomycota</taxon>
        <taxon>Agaricomycotina</taxon>
        <taxon>Agaricomycetes</taxon>
        <taxon>Agaricomycetidae</taxon>
        <taxon>Agaricales</taxon>
        <taxon>Agaricineae</taxon>
        <taxon>Agaricaceae</taxon>
        <taxon>Macrolepiota</taxon>
    </lineage>
</organism>
<keyword evidence="3" id="KW-1185">Reference proteome</keyword>